<sequence length="40" mass="4713">MRTLLRWIMVFVYLKHRDGMPQDMRPISLAGKAEAFAQSF</sequence>
<accession>A0AAC9P7X3</accession>
<gene>
    <name evidence="1" type="ORF">GbCGDNIH9_5033</name>
</gene>
<name>A0AAC9P7X3_9PROT</name>
<dbReference type="AlphaFoldDB" id="A0AAC9P7X3"/>
<evidence type="ECO:0000313" key="2">
    <source>
        <dbReference type="Proteomes" id="UP000182373"/>
    </source>
</evidence>
<organism evidence="1 2">
    <name type="scientific">Granulibacter bethesdensis</name>
    <dbReference type="NCBI Taxonomy" id="364410"/>
    <lineage>
        <taxon>Bacteria</taxon>
        <taxon>Pseudomonadati</taxon>
        <taxon>Pseudomonadota</taxon>
        <taxon>Alphaproteobacteria</taxon>
        <taxon>Acetobacterales</taxon>
        <taxon>Acetobacteraceae</taxon>
        <taxon>Granulibacter</taxon>
    </lineage>
</organism>
<dbReference type="EMBL" id="CP018191">
    <property type="protein sequence ID" value="APH53972.1"/>
    <property type="molecule type" value="Genomic_DNA"/>
</dbReference>
<evidence type="ECO:0000313" key="1">
    <source>
        <dbReference type="EMBL" id="APH53972.1"/>
    </source>
</evidence>
<protein>
    <submittedName>
        <fullName evidence="1">Uncharacterized protein</fullName>
    </submittedName>
</protein>
<proteinExistence type="predicted"/>
<dbReference type="Proteomes" id="UP000182373">
    <property type="component" value="Chromosome"/>
</dbReference>
<reference evidence="2" key="1">
    <citation type="submission" date="2016-11" db="EMBL/GenBank/DDBJ databases">
        <title>Comparative genomic and phenotypic analysis of Granulibacter bethesdensis clinical isolates from patients with chronic granulomatous disease.</title>
        <authorList>
            <person name="Zarember K.A."/>
            <person name="Porcella S.F."/>
            <person name="Chu J."/>
            <person name="Ding L."/>
            <person name="Dahlstrom E."/>
            <person name="Barbian K."/>
            <person name="Martens C."/>
            <person name="Sykora L."/>
            <person name="Kramer S."/>
            <person name="Pettinato A.M."/>
            <person name="Hong H."/>
            <person name="Wald G."/>
            <person name="Berg L.J."/>
            <person name="Rogge L.S."/>
            <person name="Greenberg D.E."/>
            <person name="Falcone E.L."/>
            <person name="Neves J.F."/>
            <person name="Simoes M.J."/>
            <person name="Casal M."/>
            <person name="Rodriguez-Lopez F.C."/>
            <person name="Zelazny A."/>
            <person name="Gallin J.I."/>
            <person name="Holland S.M."/>
        </authorList>
    </citation>
    <scope>NUCLEOTIDE SEQUENCE [LARGE SCALE GENOMIC DNA]</scope>
    <source>
        <strain evidence="2">NIH9.1</strain>
    </source>
</reference>